<dbReference type="EMBL" id="OCMY01000001">
    <property type="protein sequence ID" value="SOD38455.1"/>
    <property type="molecule type" value="Genomic_DNA"/>
</dbReference>
<dbReference type="AlphaFoldDB" id="A0A286BWD5"/>
<evidence type="ECO:0000313" key="2">
    <source>
        <dbReference type="Proteomes" id="UP000219271"/>
    </source>
</evidence>
<gene>
    <name evidence="1" type="ORF">SAMN06273570_2871</name>
</gene>
<protein>
    <submittedName>
        <fullName evidence="1">Uncharacterized protein</fullName>
    </submittedName>
</protein>
<proteinExistence type="predicted"/>
<keyword evidence="2" id="KW-1185">Reference proteome</keyword>
<organism evidence="1 2">
    <name type="scientific">Candidatus Pantoea floridensis</name>
    <dbReference type="NCBI Taxonomy" id="1938870"/>
    <lineage>
        <taxon>Bacteria</taxon>
        <taxon>Pseudomonadati</taxon>
        <taxon>Pseudomonadota</taxon>
        <taxon>Gammaproteobacteria</taxon>
        <taxon>Enterobacterales</taxon>
        <taxon>Erwiniaceae</taxon>
        <taxon>Pantoea</taxon>
    </lineage>
</organism>
<evidence type="ECO:0000313" key="1">
    <source>
        <dbReference type="EMBL" id="SOD38455.1"/>
    </source>
</evidence>
<reference evidence="2" key="1">
    <citation type="submission" date="2017-09" db="EMBL/GenBank/DDBJ databases">
        <authorList>
            <person name="Varghese N."/>
            <person name="Submissions S."/>
        </authorList>
    </citation>
    <scope>NUCLEOTIDE SEQUENCE [LARGE SCALE GENOMIC DNA]</scope>
    <source>
        <strain evidence="2">JKS000234</strain>
    </source>
</reference>
<sequence length="59" mass="6444">MRLACDTGFVRYPLWARRPMALVAVTVSALNLRSDMTSDSSLLREVGPDLGFGVNVFGI</sequence>
<name>A0A286BWD5_9GAMM</name>
<accession>A0A286BWD5</accession>
<dbReference type="Proteomes" id="UP000219271">
    <property type="component" value="Unassembled WGS sequence"/>
</dbReference>